<dbReference type="AlphaFoldDB" id="A0A0A7LCR9"/>
<dbReference type="EMBL" id="CP010070">
    <property type="protein sequence ID" value="AIZ56965.1"/>
    <property type="molecule type" value="Genomic_DNA"/>
</dbReference>
<feature type="compositionally biased region" description="Basic residues" evidence="1">
    <location>
        <begin position="25"/>
        <end position="35"/>
    </location>
</feature>
<dbReference type="HOGENOM" id="CLU_2067687_0_0_2"/>
<dbReference type="RefSeq" id="WP_048112920.1">
    <property type="nucleotide sequence ID" value="NZ_CP010070.1"/>
</dbReference>
<organism evidence="2 3">
    <name type="scientific">Candidatus Methanoplasma termitum</name>
    <dbReference type="NCBI Taxonomy" id="1577791"/>
    <lineage>
        <taxon>Archaea</taxon>
        <taxon>Methanobacteriati</taxon>
        <taxon>Thermoplasmatota</taxon>
        <taxon>Thermoplasmata</taxon>
        <taxon>Methanomassiliicoccales</taxon>
        <taxon>Methanomassiliicoccaceae</taxon>
        <taxon>Candidatus Methanoplasma</taxon>
    </lineage>
</organism>
<dbReference type="OrthoDB" id="377496at2157"/>
<evidence type="ECO:0000313" key="3">
    <source>
        <dbReference type="Proteomes" id="UP000030787"/>
    </source>
</evidence>
<feature type="region of interest" description="Disordered" evidence="1">
    <location>
        <begin position="1"/>
        <end position="39"/>
    </location>
</feature>
<evidence type="ECO:0000313" key="2">
    <source>
        <dbReference type="EMBL" id="AIZ56965.1"/>
    </source>
</evidence>
<proteinExistence type="predicted"/>
<dbReference type="Proteomes" id="UP000030787">
    <property type="component" value="Chromosome"/>
</dbReference>
<evidence type="ECO:0000256" key="1">
    <source>
        <dbReference type="SAM" id="MobiDB-lite"/>
    </source>
</evidence>
<accession>A0A0A7LCR9</accession>
<sequence>MADIKSGTVKKAPSTYKGNSDSVTKKPKPKVKVSSKRQSMLNTQKLAPFKYDMNEVLSASAMDPAKSSAFLASVIAKATRVSTRDAKDYVKTFLDAGDLTKDEFDKISRLMDKYSKYR</sequence>
<dbReference type="STRING" id="1577791.Mpt1_c10980"/>
<gene>
    <name evidence="2" type="ORF">Mpt1_c10980</name>
</gene>
<reference evidence="2 3" key="1">
    <citation type="journal article" date="2014" name="Appl. Environ. Microbiol.">
        <title>Comparative Genome Analysis of 'Candidatus Methanoplasma termitum' Indicates a New Mode of Energy Metabolism in the Seventh Order of Methanogens.</title>
        <authorList>
            <person name="Lang K."/>
            <person name="Schuldes J."/>
            <person name="Klingl A."/>
            <person name="Poehlein A."/>
            <person name="Daniel R."/>
            <person name="Brune A."/>
        </authorList>
    </citation>
    <scope>NUCLEOTIDE SEQUENCE [LARGE SCALE GENOMIC DNA]</scope>
    <source>
        <strain evidence="3">Mpt1</strain>
    </source>
</reference>
<keyword evidence="3" id="KW-1185">Reference proteome</keyword>
<protein>
    <submittedName>
        <fullName evidence="2">Uncharacterized protein</fullName>
    </submittedName>
</protein>
<dbReference type="GeneID" id="24818760"/>
<dbReference type="KEGG" id="mear:Mpt1_c10980"/>
<name>A0A0A7LCR9_9ARCH</name>